<organism evidence="2 3">
    <name type="scientific">Streptomyces aureoversilis</name>
    <dbReference type="NCBI Taxonomy" id="67277"/>
    <lineage>
        <taxon>Bacteria</taxon>
        <taxon>Bacillati</taxon>
        <taxon>Actinomycetota</taxon>
        <taxon>Actinomycetes</taxon>
        <taxon>Kitasatosporales</taxon>
        <taxon>Streptomycetaceae</taxon>
        <taxon>Streptomyces</taxon>
    </lineage>
</organism>
<dbReference type="Pfam" id="PF13649">
    <property type="entry name" value="Methyltransf_25"/>
    <property type="match status" value="1"/>
</dbReference>
<dbReference type="InterPro" id="IPR029063">
    <property type="entry name" value="SAM-dependent_MTases_sf"/>
</dbReference>
<dbReference type="InterPro" id="IPR050320">
    <property type="entry name" value="N5-glutamine_MTase"/>
</dbReference>
<name>A0ABV9ZYH1_9ACTN</name>
<comment type="caution">
    <text evidence="2">The sequence shown here is derived from an EMBL/GenBank/DDBJ whole genome shotgun (WGS) entry which is preliminary data.</text>
</comment>
<gene>
    <name evidence="2" type="ORF">ACFPP6_11040</name>
</gene>
<accession>A0ABV9ZYH1</accession>
<dbReference type="Proteomes" id="UP001596222">
    <property type="component" value="Unassembled WGS sequence"/>
</dbReference>
<keyword evidence="3" id="KW-1185">Reference proteome</keyword>
<dbReference type="CDD" id="cd02440">
    <property type="entry name" value="AdoMet_MTases"/>
    <property type="match status" value="1"/>
</dbReference>
<dbReference type="SUPFAM" id="SSF53335">
    <property type="entry name" value="S-adenosyl-L-methionine-dependent methyltransferases"/>
    <property type="match status" value="1"/>
</dbReference>
<dbReference type="PANTHER" id="PTHR18895:SF74">
    <property type="entry name" value="MTRF1L RELEASE FACTOR GLUTAMINE METHYLTRANSFERASE"/>
    <property type="match status" value="1"/>
</dbReference>
<dbReference type="EMBL" id="JBHSKJ010000005">
    <property type="protein sequence ID" value="MFC5145202.1"/>
    <property type="molecule type" value="Genomic_DNA"/>
</dbReference>
<proteinExistence type="predicted"/>
<evidence type="ECO:0000313" key="2">
    <source>
        <dbReference type="EMBL" id="MFC5145202.1"/>
    </source>
</evidence>
<dbReference type="GO" id="GO:0008168">
    <property type="term" value="F:methyltransferase activity"/>
    <property type="evidence" value="ECO:0007669"/>
    <property type="project" value="UniProtKB-KW"/>
</dbReference>
<dbReference type="RefSeq" id="WP_382039682.1">
    <property type="nucleotide sequence ID" value="NZ_JBHSKJ010000005.1"/>
</dbReference>
<evidence type="ECO:0000313" key="3">
    <source>
        <dbReference type="Proteomes" id="UP001596222"/>
    </source>
</evidence>
<reference evidence="3" key="1">
    <citation type="journal article" date="2019" name="Int. J. Syst. Evol. Microbiol.">
        <title>The Global Catalogue of Microorganisms (GCM) 10K type strain sequencing project: providing services to taxonomists for standard genome sequencing and annotation.</title>
        <authorList>
            <consortium name="The Broad Institute Genomics Platform"/>
            <consortium name="The Broad Institute Genome Sequencing Center for Infectious Disease"/>
            <person name="Wu L."/>
            <person name="Ma J."/>
        </authorList>
    </citation>
    <scope>NUCLEOTIDE SEQUENCE [LARGE SCALE GENOMIC DNA]</scope>
    <source>
        <strain evidence="3">CGMCC 4.1641</strain>
    </source>
</reference>
<dbReference type="InterPro" id="IPR041698">
    <property type="entry name" value="Methyltransf_25"/>
</dbReference>
<dbReference type="Gene3D" id="3.40.50.150">
    <property type="entry name" value="Vaccinia Virus protein VP39"/>
    <property type="match status" value="1"/>
</dbReference>
<feature type="domain" description="Methyltransferase" evidence="1">
    <location>
        <begin position="78"/>
        <end position="155"/>
    </location>
</feature>
<dbReference type="PANTHER" id="PTHR18895">
    <property type="entry name" value="HEMK METHYLTRANSFERASE"/>
    <property type="match status" value="1"/>
</dbReference>
<protein>
    <submittedName>
        <fullName evidence="2">Methyltransferase domain-containing protein</fullName>
    </submittedName>
</protein>
<keyword evidence="2" id="KW-0489">Methyltransferase</keyword>
<sequence>MRSLRRSAESLHRPDRPDVFVLDGREWDLLDGVFAPPFSASTGVAMELLAAEQHAAAGAGKQGTRGKQGRQGRRRSLLEIGCGTGVIAVTAALTGHDRVVASDISPQAARNTALNAARHGVSDRVRTLCGDLFAPLAELGGDERFDTVYWHSNFVKAPEHYVYGSMHERAYVDAGYAAHRRYLAGAHDHLAPGGRVLLHFSDRGDVLGLRRTARECGRGLRVLRSRRVREGQETVEHMLLEVTAARAALRPAA</sequence>
<keyword evidence="2" id="KW-0808">Transferase</keyword>
<dbReference type="GO" id="GO:0032259">
    <property type="term" value="P:methylation"/>
    <property type="evidence" value="ECO:0007669"/>
    <property type="project" value="UniProtKB-KW"/>
</dbReference>
<evidence type="ECO:0000259" key="1">
    <source>
        <dbReference type="Pfam" id="PF13649"/>
    </source>
</evidence>